<dbReference type="RefSeq" id="WP_184224138.1">
    <property type="nucleotide sequence ID" value="NZ_JACIIU010000017.1"/>
</dbReference>
<dbReference type="EMBL" id="JACIIU010000017">
    <property type="protein sequence ID" value="MBB6262134.1"/>
    <property type="molecule type" value="Genomic_DNA"/>
</dbReference>
<dbReference type="AlphaFoldDB" id="A0A841M9B3"/>
<sequence>MATFYIVQSYSAAKGGFTADSPVPAQSANQAVRMAERLAERKPMVLAFVREGNEKTGEYDDPKLLFTHGNNLPEELDELEWA</sequence>
<evidence type="ECO:0000313" key="2">
    <source>
        <dbReference type="Proteomes" id="UP000555393"/>
    </source>
</evidence>
<accession>A0A841M9B3</accession>
<protein>
    <submittedName>
        <fullName evidence="1">Uncharacterized protein</fullName>
    </submittedName>
</protein>
<comment type="caution">
    <text evidence="1">The sequence shown here is derived from an EMBL/GenBank/DDBJ whole genome shotgun (WGS) entry which is preliminary data.</text>
</comment>
<gene>
    <name evidence="1" type="ORF">FHS77_002702</name>
</gene>
<organism evidence="1 2">
    <name type="scientific">Paenochrobactrum gallinarii</name>
    <dbReference type="NCBI Taxonomy" id="643673"/>
    <lineage>
        <taxon>Bacteria</taxon>
        <taxon>Pseudomonadati</taxon>
        <taxon>Pseudomonadota</taxon>
        <taxon>Alphaproteobacteria</taxon>
        <taxon>Hyphomicrobiales</taxon>
        <taxon>Brucellaceae</taxon>
        <taxon>Paenochrobactrum</taxon>
    </lineage>
</organism>
<keyword evidence="2" id="KW-1185">Reference proteome</keyword>
<reference evidence="1 2" key="1">
    <citation type="submission" date="2020-08" db="EMBL/GenBank/DDBJ databases">
        <title>Genomic Encyclopedia of Type Strains, Phase IV (KMG-IV): sequencing the most valuable type-strain genomes for metagenomic binning, comparative biology and taxonomic classification.</title>
        <authorList>
            <person name="Goeker M."/>
        </authorList>
    </citation>
    <scope>NUCLEOTIDE SEQUENCE [LARGE SCALE GENOMIC DNA]</scope>
    <source>
        <strain evidence="1 2">DSM 22336</strain>
    </source>
</reference>
<evidence type="ECO:0000313" key="1">
    <source>
        <dbReference type="EMBL" id="MBB6262134.1"/>
    </source>
</evidence>
<dbReference type="Proteomes" id="UP000555393">
    <property type="component" value="Unassembled WGS sequence"/>
</dbReference>
<proteinExistence type="predicted"/>
<name>A0A841M9B3_9HYPH</name>